<keyword evidence="1" id="KW-0175">Coiled coil</keyword>
<dbReference type="SUPFAM" id="SSF52266">
    <property type="entry name" value="SGNH hydrolase"/>
    <property type="match status" value="1"/>
</dbReference>
<dbReference type="Proteomes" id="UP000681162">
    <property type="component" value="Unassembled WGS sequence"/>
</dbReference>
<feature type="coiled-coil region" evidence="1">
    <location>
        <begin position="154"/>
        <end position="181"/>
    </location>
</feature>
<sequence>MGKGNRVWKITGAASLAATLMLICGFVYAVSDVIFPAPPNTSSAGIENAASKDRQAAPGNMDVTAVGDSLAKGTGDDTGSGFARATSELLQVQGINSKLVNNLGINGLTTSGLLPMLDEDGVQYALRQAGVIILSIGANDLFAGADQMTELPDEEQLSVKLKQAEERFAKIVEAIREINSEAQLVYVMLYNPFSDLEEVREQGNRIVQEWNRFAATVMGSTGQGLAIPTSDLFTFNSGRYLAEDHFHPNRDGYQAIAERIVKALAVTTVSGEERK</sequence>
<reference evidence="3 4" key="1">
    <citation type="submission" date="2021-03" db="EMBL/GenBank/DDBJ databases">
        <title>Antimicrobial resistance genes in bacteria isolated from Japanese honey, and their potential for conferring macrolide and lincosamide resistance in the American foulbrood pathogen Paenibacillus larvae.</title>
        <authorList>
            <person name="Okamoto M."/>
            <person name="Kumagai M."/>
            <person name="Kanamori H."/>
            <person name="Takamatsu D."/>
        </authorList>
    </citation>
    <scope>NUCLEOTIDE SEQUENCE [LARGE SCALE GENOMIC DNA]</scope>
    <source>
        <strain evidence="3 4">J41TS12</strain>
    </source>
</reference>
<dbReference type="RefSeq" id="WP_212939071.1">
    <property type="nucleotide sequence ID" value="NZ_BORR01000005.1"/>
</dbReference>
<proteinExistence type="predicted"/>
<evidence type="ECO:0000256" key="1">
    <source>
        <dbReference type="SAM" id="Coils"/>
    </source>
</evidence>
<evidence type="ECO:0000313" key="4">
    <source>
        <dbReference type="Proteomes" id="UP000681162"/>
    </source>
</evidence>
<dbReference type="AlphaFoldDB" id="A0A920CGF1"/>
<dbReference type="PANTHER" id="PTHR30383">
    <property type="entry name" value="THIOESTERASE 1/PROTEASE 1/LYSOPHOSPHOLIPASE L1"/>
    <property type="match status" value="1"/>
</dbReference>
<dbReference type="Pfam" id="PF13472">
    <property type="entry name" value="Lipase_GDSL_2"/>
    <property type="match status" value="1"/>
</dbReference>
<dbReference type="EMBL" id="BORR01000005">
    <property type="protein sequence ID" value="GIO36733.1"/>
    <property type="molecule type" value="Genomic_DNA"/>
</dbReference>
<gene>
    <name evidence="3" type="ORF">J41TS12_15940</name>
</gene>
<dbReference type="InterPro" id="IPR013830">
    <property type="entry name" value="SGNH_hydro"/>
</dbReference>
<keyword evidence="4" id="KW-1185">Reference proteome</keyword>
<dbReference type="InterPro" id="IPR036514">
    <property type="entry name" value="SGNH_hydro_sf"/>
</dbReference>
<dbReference type="InterPro" id="IPR051532">
    <property type="entry name" value="Ester_Hydrolysis_Enzymes"/>
</dbReference>
<protein>
    <submittedName>
        <fullName evidence="3">Lipase/acylhydrolase</fullName>
    </submittedName>
</protein>
<feature type="domain" description="SGNH hydrolase-type esterase" evidence="2">
    <location>
        <begin position="65"/>
        <end position="255"/>
    </location>
</feature>
<accession>A0A920CGF1</accession>
<comment type="caution">
    <text evidence="3">The sequence shown here is derived from an EMBL/GenBank/DDBJ whole genome shotgun (WGS) entry which is preliminary data.</text>
</comment>
<evidence type="ECO:0000259" key="2">
    <source>
        <dbReference type="Pfam" id="PF13472"/>
    </source>
</evidence>
<organism evidence="3 4">
    <name type="scientific">Paenibacillus antibioticophila</name>
    <dbReference type="NCBI Taxonomy" id="1274374"/>
    <lineage>
        <taxon>Bacteria</taxon>
        <taxon>Bacillati</taxon>
        <taxon>Bacillota</taxon>
        <taxon>Bacilli</taxon>
        <taxon>Bacillales</taxon>
        <taxon>Paenibacillaceae</taxon>
        <taxon>Paenibacillus</taxon>
    </lineage>
</organism>
<dbReference type="PANTHER" id="PTHR30383:SF27">
    <property type="entry name" value="SPORE GERMINATION LIPASE LIPC"/>
    <property type="match status" value="1"/>
</dbReference>
<dbReference type="GO" id="GO:0004622">
    <property type="term" value="F:phosphatidylcholine lysophospholipase activity"/>
    <property type="evidence" value="ECO:0007669"/>
    <property type="project" value="TreeGrafter"/>
</dbReference>
<name>A0A920CGF1_9BACL</name>
<evidence type="ECO:0000313" key="3">
    <source>
        <dbReference type="EMBL" id="GIO36733.1"/>
    </source>
</evidence>
<dbReference type="Gene3D" id="3.40.50.1110">
    <property type="entry name" value="SGNH hydrolase"/>
    <property type="match status" value="1"/>
</dbReference>